<dbReference type="PANTHER" id="PTHR43982:SF6">
    <property type="entry name" value="UBIQUITIN CARBOXYL-TERMINAL HYDROLASE 2-RELATED"/>
    <property type="match status" value="1"/>
</dbReference>
<evidence type="ECO:0000256" key="2">
    <source>
        <dbReference type="ARBA" id="ARBA00022670"/>
    </source>
</evidence>
<protein>
    <recommendedName>
        <fullName evidence="6">Ubiquitin carboxyl-terminal hydrolase</fullName>
        <ecNumber evidence="6">3.4.19.12</ecNumber>
    </recommendedName>
</protein>
<evidence type="ECO:0000256" key="4">
    <source>
        <dbReference type="ARBA" id="ARBA00022801"/>
    </source>
</evidence>
<dbReference type="GO" id="GO:0004843">
    <property type="term" value="F:cysteine-type deubiquitinase activity"/>
    <property type="evidence" value="ECO:0007669"/>
    <property type="project" value="UniProtKB-UniRule"/>
</dbReference>
<comment type="similarity">
    <text evidence="6">Belongs to the peptidase C19 family.</text>
</comment>
<dbReference type="Pfam" id="PF00443">
    <property type="entry name" value="UCH"/>
    <property type="match status" value="1"/>
</dbReference>
<evidence type="ECO:0000313" key="9">
    <source>
        <dbReference type="EMBL" id="KXN72997.1"/>
    </source>
</evidence>
<dbReference type="InterPro" id="IPR044635">
    <property type="entry name" value="UBP14-like"/>
</dbReference>
<dbReference type="AlphaFoldDB" id="A0A137PDC6"/>
<dbReference type="GO" id="GO:0061136">
    <property type="term" value="P:regulation of proteasomal protein catabolic process"/>
    <property type="evidence" value="ECO:0007669"/>
    <property type="project" value="TreeGrafter"/>
</dbReference>
<dbReference type="SUPFAM" id="SSF143503">
    <property type="entry name" value="PUG domain-like"/>
    <property type="match status" value="1"/>
</dbReference>
<dbReference type="InterPro" id="IPR028889">
    <property type="entry name" value="USP"/>
</dbReference>
<sequence length="960" mass="109756">MMFDYASRLGVSLPYLTHYLFNLTGSSTNHKHKLLMLDRSNTVTRHICDPSEDTLEVFCYICKFKYTFFVQSSASGPCVDNNPTHVFVCEKHTFGGNDTSVEIKCANCPLNVMYLQPTPLFPQEEIEYFSSNYPDLDAKLTALKLISTYLSNIFDGEKRSINTENQNLVKKLGWNDNTRLLFERLGFEIKDKFIFPPPSEELSRSKEFYLAFKLEIYRIALLHGKDEFLKDSFFISANQRVTSLLGGYPPRHPKGIGSIELTLNPDQIQPPYSHLHCTSDLSDQVLLLFHRHLAQRDSRRQPVLVDALADAAQARGSEVLGEETMLMQSQGIIGERERQSAYNYIDISDDEIDDHEVIRKYNAKVQSDPLNESQYRQNLKTIAMVRGTLLLNRFIESGVLPESDLPTGLNNIGNTCYLNSLLQYYYSLSPLYNRVMNFSPDNITTPKTPLVVDERPVSEEEVQQAHLFATHLKALFIILSENNGHLSVSPSQQLALMALGHMDVQPIHQDIDSVVNSMRQATKADNAPQSLQPLSTPKEPGNISPSPLQSPLVDNSVPGDSNAKDLTEAQDTPDNNTDLIDLNSDDPAPSAPSPMDIGDKSPMDESMVVEETLALGSQQDVSECMDHMMRLMERSFLSQPNQPDSNLIKELFYGKTRQIIKYINPKTGELVKSTKLEEFSNLILNIQDRSCGLYDCLDEYFQTSKVEMTDVEADRELAIESAPPFLQIQLQRVQFDPKLLQAYKSQAYIELTDTLHLDWYMTKYVDQLESNSQSPHFRQEAMKIRDIIRESKDKVKFLNGNRNNYTYGESLSKTINYYETQLKEYDQQSESPLAEYLEPSPEPSQLDQTLKILNNHSNHLNAVIEQNTQHMELGEKQLESILSQTKDSPYHLHAVFIHSGLASFGHYWIYIKDWKKNRWLKYNDEFVSEVPKEEIFKDTTDLTANPYYVVYIREDLKNQI</sequence>
<reference evidence="9 10" key="1">
    <citation type="journal article" date="2015" name="Genome Biol. Evol.">
        <title>Phylogenomic analyses indicate that early fungi evolved digesting cell walls of algal ancestors of land plants.</title>
        <authorList>
            <person name="Chang Y."/>
            <person name="Wang S."/>
            <person name="Sekimoto S."/>
            <person name="Aerts A.L."/>
            <person name="Choi C."/>
            <person name="Clum A."/>
            <person name="LaButti K.M."/>
            <person name="Lindquist E.A."/>
            <person name="Yee Ngan C."/>
            <person name="Ohm R.A."/>
            <person name="Salamov A.A."/>
            <person name="Grigoriev I.V."/>
            <person name="Spatafora J.W."/>
            <person name="Berbee M.L."/>
        </authorList>
    </citation>
    <scope>NUCLEOTIDE SEQUENCE [LARGE SCALE GENOMIC DNA]</scope>
    <source>
        <strain evidence="9 10">NRRL 28638</strain>
    </source>
</reference>
<dbReference type="InterPro" id="IPR001394">
    <property type="entry name" value="Peptidase_C19_UCH"/>
</dbReference>
<feature type="compositionally biased region" description="Polar residues" evidence="7">
    <location>
        <begin position="543"/>
        <end position="553"/>
    </location>
</feature>
<dbReference type="Pfam" id="PF13446">
    <property type="entry name" value="RPT"/>
    <property type="match status" value="1"/>
</dbReference>
<comment type="catalytic activity">
    <reaction evidence="1 6">
        <text>Thiol-dependent hydrolysis of ester, thioester, amide, peptide and isopeptide bonds formed by the C-terminal Gly of ubiquitin (a 76-residue protein attached to proteins as an intracellular targeting signal).</text>
        <dbReference type="EC" id="3.4.19.12"/>
    </reaction>
</comment>
<gene>
    <name evidence="9" type="ORF">CONCODRAFT_77531</name>
</gene>
<dbReference type="GO" id="GO:0043161">
    <property type="term" value="P:proteasome-mediated ubiquitin-dependent protein catabolic process"/>
    <property type="evidence" value="ECO:0007669"/>
    <property type="project" value="InterPro"/>
</dbReference>
<name>A0A137PDC6_CONC2</name>
<dbReference type="PROSITE" id="PS50235">
    <property type="entry name" value="USP_3"/>
    <property type="match status" value="1"/>
</dbReference>
<dbReference type="CDD" id="cd09212">
    <property type="entry name" value="PUB"/>
    <property type="match status" value="1"/>
</dbReference>
<dbReference type="PROSITE" id="PS00973">
    <property type="entry name" value="USP_2"/>
    <property type="match status" value="1"/>
</dbReference>
<feature type="domain" description="USP" evidence="8">
    <location>
        <begin position="407"/>
        <end position="954"/>
    </location>
</feature>
<feature type="compositionally biased region" description="Polar residues" evidence="7">
    <location>
        <begin position="569"/>
        <end position="578"/>
    </location>
</feature>
<keyword evidence="10" id="KW-1185">Reference proteome</keyword>
<dbReference type="Gene3D" id="3.90.70.10">
    <property type="entry name" value="Cysteine proteinases"/>
    <property type="match status" value="2"/>
</dbReference>
<dbReference type="PROSITE" id="PS00972">
    <property type="entry name" value="USP_1"/>
    <property type="match status" value="1"/>
</dbReference>
<evidence type="ECO:0000313" key="10">
    <source>
        <dbReference type="Proteomes" id="UP000070444"/>
    </source>
</evidence>
<dbReference type="GO" id="GO:0070628">
    <property type="term" value="F:proteasome binding"/>
    <property type="evidence" value="ECO:0007669"/>
    <property type="project" value="TreeGrafter"/>
</dbReference>
<dbReference type="InterPro" id="IPR018200">
    <property type="entry name" value="USP_CS"/>
</dbReference>
<dbReference type="Proteomes" id="UP000070444">
    <property type="component" value="Unassembled WGS sequence"/>
</dbReference>
<proteinExistence type="inferred from homology"/>
<evidence type="ECO:0000256" key="1">
    <source>
        <dbReference type="ARBA" id="ARBA00000707"/>
    </source>
</evidence>
<feature type="region of interest" description="Disordered" evidence="7">
    <location>
        <begin position="518"/>
        <end position="602"/>
    </location>
</feature>
<evidence type="ECO:0000256" key="7">
    <source>
        <dbReference type="SAM" id="MobiDB-lite"/>
    </source>
</evidence>
<dbReference type="InterPro" id="IPR025305">
    <property type="entry name" value="UCH_repeat_domain"/>
</dbReference>
<evidence type="ECO:0000256" key="3">
    <source>
        <dbReference type="ARBA" id="ARBA00022786"/>
    </source>
</evidence>
<organism evidence="9 10">
    <name type="scientific">Conidiobolus coronatus (strain ATCC 28846 / CBS 209.66 / NRRL 28638)</name>
    <name type="common">Delacroixia coronata</name>
    <dbReference type="NCBI Taxonomy" id="796925"/>
    <lineage>
        <taxon>Eukaryota</taxon>
        <taxon>Fungi</taxon>
        <taxon>Fungi incertae sedis</taxon>
        <taxon>Zoopagomycota</taxon>
        <taxon>Entomophthoromycotina</taxon>
        <taxon>Entomophthoromycetes</taxon>
        <taxon>Entomophthorales</taxon>
        <taxon>Ancylistaceae</taxon>
        <taxon>Conidiobolus</taxon>
    </lineage>
</organism>
<dbReference type="STRING" id="796925.A0A137PDC6"/>
<dbReference type="InterPro" id="IPR036339">
    <property type="entry name" value="PUB-like_dom_sf"/>
</dbReference>
<keyword evidence="3 6" id="KW-0833">Ubl conjugation pathway</keyword>
<dbReference type="SUPFAM" id="SSF54001">
    <property type="entry name" value="Cysteine proteinases"/>
    <property type="match status" value="1"/>
</dbReference>
<dbReference type="OrthoDB" id="2420415at2759"/>
<dbReference type="GO" id="GO:0016579">
    <property type="term" value="P:protein deubiquitination"/>
    <property type="evidence" value="ECO:0007669"/>
    <property type="project" value="InterPro"/>
</dbReference>
<evidence type="ECO:0000256" key="6">
    <source>
        <dbReference type="RuleBase" id="RU366025"/>
    </source>
</evidence>
<dbReference type="EC" id="3.4.19.12" evidence="6"/>
<evidence type="ECO:0000256" key="5">
    <source>
        <dbReference type="ARBA" id="ARBA00022807"/>
    </source>
</evidence>
<keyword evidence="5 6" id="KW-0788">Thiol protease</keyword>
<evidence type="ECO:0000259" key="8">
    <source>
        <dbReference type="PROSITE" id="PS50235"/>
    </source>
</evidence>
<dbReference type="InterPro" id="IPR038765">
    <property type="entry name" value="Papain-like_cys_pep_sf"/>
</dbReference>
<keyword evidence="4 6" id="KW-0378">Hydrolase</keyword>
<dbReference type="OMA" id="ANVYKSN"/>
<accession>A0A137PDC6</accession>
<keyword evidence="2 6" id="KW-0645">Protease</keyword>
<dbReference type="PANTHER" id="PTHR43982">
    <property type="entry name" value="UBIQUITIN CARBOXYL-TERMINAL HYDROLASE"/>
    <property type="match status" value="1"/>
</dbReference>
<dbReference type="EMBL" id="KQ964443">
    <property type="protein sequence ID" value="KXN72997.1"/>
    <property type="molecule type" value="Genomic_DNA"/>
</dbReference>